<evidence type="ECO:0000313" key="4">
    <source>
        <dbReference type="Proteomes" id="UP000318538"/>
    </source>
</evidence>
<dbReference type="PROSITE" id="PS50053">
    <property type="entry name" value="UBIQUITIN_2"/>
    <property type="match status" value="1"/>
</dbReference>
<dbReference type="SUPFAM" id="SSF54236">
    <property type="entry name" value="Ubiquitin-like"/>
    <property type="match status" value="1"/>
</dbReference>
<dbReference type="InterPro" id="IPR019956">
    <property type="entry name" value="Ubiquitin_dom"/>
</dbReference>
<feature type="domain" description="Ubiquitin-like" evidence="2">
    <location>
        <begin position="63"/>
        <end position="138"/>
    </location>
</feature>
<gene>
    <name evidence="3" type="ORF">K227x_21680</name>
</gene>
<keyword evidence="1" id="KW-0472">Membrane</keyword>
<dbReference type="InterPro" id="IPR029071">
    <property type="entry name" value="Ubiquitin-like_domsf"/>
</dbReference>
<evidence type="ECO:0000256" key="1">
    <source>
        <dbReference type="SAM" id="Phobius"/>
    </source>
</evidence>
<dbReference type="EMBL" id="CP036525">
    <property type="protein sequence ID" value="QDT03783.1"/>
    <property type="molecule type" value="Genomic_DNA"/>
</dbReference>
<keyword evidence="1" id="KW-0812">Transmembrane</keyword>
<evidence type="ECO:0000259" key="2">
    <source>
        <dbReference type="PROSITE" id="PS50053"/>
    </source>
</evidence>
<dbReference type="InterPro" id="IPR050158">
    <property type="entry name" value="Ubiquitin_ubiquitin-like"/>
</dbReference>
<sequence length="207" mass="22652">MKTFIATATSATPQESPQRCCHHRFYNRSFLLKELRQSLPMGIRSFAILSIMVFVGVSPVSAMLIFVKTLGGKTVTLDVQASDSIENVKSKLQEKEGIPPDQQVLIFAGKELQDDRTLSDYNVQEEATLHLVQLATGGAPDSTAVVAGSQLASLHAGISQSSISLGGFQFQFLRDQVNGIIRSGCHHRRVVLPRRPSSGRMSRLEIT</sequence>
<keyword evidence="1" id="KW-1133">Transmembrane helix</keyword>
<evidence type="ECO:0000313" key="3">
    <source>
        <dbReference type="EMBL" id="QDT03783.1"/>
    </source>
</evidence>
<dbReference type="PANTHER" id="PTHR10666">
    <property type="entry name" value="UBIQUITIN"/>
    <property type="match status" value="1"/>
</dbReference>
<dbReference type="KEGG" id="rlc:K227x_21680"/>
<keyword evidence="4" id="KW-1185">Reference proteome</keyword>
<dbReference type="Gene3D" id="3.10.20.90">
    <property type="entry name" value="Phosphatidylinositol 3-kinase Catalytic Subunit, Chain A, domain 1"/>
    <property type="match status" value="1"/>
</dbReference>
<dbReference type="InterPro" id="IPR000626">
    <property type="entry name" value="Ubiquitin-like_dom"/>
</dbReference>
<feature type="transmembrane region" description="Helical" evidence="1">
    <location>
        <begin position="41"/>
        <end position="67"/>
    </location>
</feature>
<dbReference type="Pfam" id="PF00240">
    <property type="entry name" value="ubiquitin"/>
    <property type="match status" value="1"/>
</dbReference>
<reference evidence="3 4" key="1">
    <citation type="submission" date="2019-02" db="EMBL/GenBank/DDBJ databases">
        <title>Deep-cultivation of Planctomycetes and their phenomic and genomic characterization uncovers novel biology.</title>
        <authorList>
            <person name="Wiegand S."/>
            <person name="Jogler M."/>
            <person name="Boedeker C."/>
            <person name="Pinto D."/>
            <person name="Vollmers J."/>
            <person name="Rivas-Marin E."/>
            <person name="Kohn T."/>
            <person name="Peeters S.H."/>
            <person name="Heuer A."/>
            <person name="Rast P."/>
            <person name="Oberbeckmann S."/>
            <person name="Bunk B."/>
            <person name="Jeske O."/>
            <person name="Meyerdierks A."/>
            <person name="Storesund J.E."/>
            <person name="Kallscheuer N."/>
            <person name="Luecker S."/>
            <person name="Lage O.M."/>
            <person name="Pohl T."/>
            <person name="Merkel B.J."/>
            <person name="Hornburger P."/>
            <person name="Mueller R.-W."/>
            <person name="Bruemmer F."/>
            <person name="Labrenz M."/>
            <person name="Spormann A.M."/>
            <person name="Op den Camp H."/>
            <person name="Overmann J."/>
            <person name="Amann R."/>
            <person name="Jetten M.S.M."/>
            <person name="Mascher T."/>
            <person name="Medema M.H."/>
            <person name="Devos D.P."/>
            <person name="Kaster A.-K."/>
            <person name="Ovreas L."/>
            <person name="Rohde M."/>
            <person name="Galperin M.Y."/>
            <person name="Jogler C."/>
        </authorList>
    </citation>
    <scope>NUCLEOTIDE SEQUENCE [LARGE SCALE GENOMIC DNA]</scope>
    <source>
        <strain evidence="3 4">K22_7</strain>
    </source>
</reference>
<proteinExistence type="predicted"/>
<dbReference type="InterPro" id="IPR019954">
    <property type="entry name" value="Ubiquitin_CS"/>
</dbReference>
<dbReference type="FunFam" id="3.10.20.90:FF:000160">
    <property type="entry name" value="Polyubiquitin-C"/>
    <property type="match status" value="1"/>
</dbReference>
<accession>A0A517N9G9</accession>
<dbReference type="AlphaFoldDB" id="A0A517N9G9"/>
<dbReference type="PROSITE" id="PS00299">
    <property type="entry name" value="UBIQUITIN_1"/>
    <property type="match status" value="1"/>
</dbReference>
<dbReference type="Proteomes" id="UP000318538">
    <property type="component" value="Chromosome"/>
</dbReference>
<protein>
    <submittedName>
        <fullName evidence="3">Ubiquitin family protein</fullName>
    </submittedName>
</protein>
<dbReference type="SMART" id="SM00213">
    <property type="entry name" value="UBQ"/>
    <property type="match status" value="1"/>
</dbReference>
<name>A0A517N9G9_9BACT</name>
<dbReference type="RefSeq" id="WP_218933898.1">
    <property type="nucleotide sequence ID" value="NZ_CP036525.1"/>
</dbReference>
<dbReference type="PRINTS" id="PR00348">
    <property type="entry name" value="UBIQUITIN"/>
</dbReference>
<organism evidence="3 4">
    <name type="scientific">Rubripirellula lacrimiformis</name>
    <dbReference type="NCBI Taxonomy" id="1930273"/>
    <lineage>
        <taxon>Bacteria</taxon>
        <taxon>Pseudomonadati</taxon>
        <taxon>Planctomycetota</taxon>
        <taxon>Planctomycetia</taxon>
        <taxon>Pirellulales</taxon>
        <taxon>Pirellulaceae</taxon>
        <taxon>Rubripirellula</taxon>
    </lineage>
</organism>